<dbReference type="NCBIfam" id="TIGR01290">
    <property type="entry name" value="nifB"/>
    <property type="match status" value="1"/>
</dbReference>
<dbReference type="InterPro" id="IPR058240">
    <property type="entry name" value="rSAM_sf"/>
</dbReference>
<keyword evidence="6" id="KW-0004">4Fe-4S</keyword>
<evidence type="ECO:0000256" key="9">
    <source>
        <dbReference type="ARBA" id="ARBA00023004"/>
    </source>
</evidence>
<evidence type="ECO:0000256" key="1">
    <source>
        <dbReference type="ARBA" id="ARBA00001966"/>
    </source>
</evidence>
<dbReference type="InterPro" id="IPR036105">
    <property type="entry name" value="DiNase_FeMo-co_biosyn_sf"/>
</dbReference>
<dbReference type="SFLD" id="SFLDG01067">
    <property type="entry name" value="SPASM/twitch_domain_containing"/>
    <property type="match status" value="1"/>
</dbReference>
<dbReference type="SFLD" id="SFLDF00281">
    <property type="entry name" value="FeMo_cofactor_biosynthesis_pro"/>
    <property type="match status" value="1"/>
</dbReference>
<dbReference type="SFLD" id="SFLDS00029">
    <property type="entry name" value="Radical_SAM"/>
    <property type="match status" value="1"/>
</dbReference>
<comment type="similarity">
    <text evidence="4">Belongs to the radical SAM superfamily. NifB family.</text>
</comment>
<dbReference type="InterPro" id="IPR013785">
    <property type="entry name" value="Aldolase_TIM"/>
</dbReference>
<dbReference type="InterPro" id="IPR007197">
    <property type="entry name" value="rSAM"/>
</dbReference>
<keyword evidence="17" id="KW-1185">Reference proteome</keyword>
<dbReference type="InterPro" id="IPR034165">
    <property type="entry name" value="NifB_C"/>
</dbReference>
<evidence type="ECO:0000256" key="11">
    <source>
        <dbReference type="ARBA" id="ARBA00023231"/>
    </source>
</evidence>
<organism evidence="16 17">
    <name type="scientific">Desulfuribacillus alkaliarsenatis</name>
    <dbReference type="NCBI Taxonomy" id="766136"/>
    <lineage>
        <taxon>Bacteria</taxon>
        <taxon>Bacillati</taxon>
        <taxon>Bacillota</taxon>
        <taxon>Desulfuribacillia</taxon>
        <taxon>Desulfuribacillales</taxon>
        <taxon>Desulfuribacillaceae</taxon>
        <taxon>Desulfuribacillus</taxon>
    </lineage>
</organism>
<comment type="pathway">
    <text evidence="3">Cofactor biosynthesis; Fe-Mo cofactor biosynthesis.</text>
</comment>
<dbReference type="UniPathway" id="UPA00782"/>
<dbReference type="SMART" id="SM00729">
    <property type="entry name" value="Elp3"/>
    <property type="match status" value="1"/>
</dbReference>
<keyword evidence="11" id="KW-0535">Nitrogen fixation</keyword>
<dbReference type="STRING" id="766136.BHF68_08885"/>
<evidence type="ECO:0000256" key="2">
    <source>
        <dbReference type="ARBA" id="ARBA00003522"/>
    </source>
</evidence>
<evidence type="ECO:0000256" key="7">
    <source>
        <dbReference type="ARBA" id="ARBA00022691"/>
    </source>
</evidence>
<evidence type="ECO:0000256" key="4">
    <source>
        <dbReference type="ARBA" id="ARBA00006804"/>
    </source>
</evidence>
<comment type="cofactor">
    <cofactor evidence="1">
        <name>[4Fe-4S] cluster</name>
        <dbReference type="ChEBI" id="CHEBI:49883"/>
    </cofactor>
</comment>
<dbReference type="PANTHER" id="PTHR43787">
    <property type="entry name" value="FEMO COFACTOR BIOSYNTHESIS PROTEIN NIFB-RELATED"/>
    <property type="match status" value="1"/>
</dbReference>
<keyword evidence="7" id="KW-0949">S-adenosyl-L-methionine</keyword>
<evidence type="ECO:0000259" key="15">
    <source>
        <dbReference type="PROSITE" id="PS51918"/>
    </source>
</evidence>
<evidence type="ECO:0000256" key="6">
    <source>
        <dbReference type="ARBA" id="ARBA00022485"/>
    </source>
</evidence>
<evidence type="ECO:0000313" key="17">
    <source>
        <dbReference type="Proteomes" id="UP000094296"/>
    </source>
</evidence>
<dbReference type="EMBL" id="MIJE01000032">
    <property type="protein sequence ID" value="OEF96266.1"/>
    <property type="molecule type" value="Genomic_DNA"/>
</dbReference>
<dbReference type="Gene3D" id="3.20.20.70">
    <property type="entry name" value="Aldolase class I"/>
    <property type="match status" value="1"/>
</dbReference>
<name>A0A1E5G0A9_9FIRM</name>
<evidence type="ECO:0000256" key="13">
    <source>
        <dbReference type="ARBA" id="ARBA00030926"/>
    </source>
</evidence>
<dbReference type="SUPFAM" id="SSF102114">
    <property type="entry name" value="Radical SAM enzymes"/>
    <property type="match status" value="1"/>
</dbReference>
<feature type="domain" description="Radical SAM core" evidence="15">
    <location>
        <begin position="32"/>
        <end position="274"/>
    </location>
</feature>
<comment type="function">
    <text evidence="2">Involved in the biosynthesis of the iron-molybdenum cofactor (FeMo-co or M-cluster) found in the dinitrogenase enzyme of the nitrogenase complex in nitrogen-fixing microorganisms. NifB catalyzes the crucial step of radical SAM-dependent carbide insertion that occurs concomitant with the insertion of a 9th sulfur and the rearrangement/coupling of two [4Fe-4S] clusters into a [8Fe-9S-C] cluster, the precursor to the M-cluster.</text>
</comment>
<keyword evidence="8" id="KW-0479">Metal-binding</keyword>
<dbReference type="PANTHER" id="PTHR43787:SF13">
    <property type="entry name" value="FEMO COFACTOR BIOSYNTHESIS PROTEIN NIFB"/>
    <property type="match status" value="1"/>
</dbReference>
<dbReference type="Pfam" id="PF04055">
    <property type="entry name" value="Radical_SAM"/>
    <property type="match status" value="1"/>
</dbReference>
<reference evidence="16 17" key="1">
    <citation type="submission" date="2016-09" db="EMBL/GenBank/DDBJ databases">
        <title>Draft genome sequence for the type strain of Desulfuribacillus alkaliarsenatis AHT28, an obligately anaerobic, sulfidogenic bacterium isolated from Russian soda lake sediments.</title>
        <authorList>
            <person name="Abin C.A."/>
            <person name="Hollibaugh J.T."/>
        </authorList>
    </citation>
    <scope>NUCLEOTIDE SEQUENCE [LARGE SCALE GENOMIC DNA]</scope>
    <source>
        <strain evidence="16 17">AHT28</strain>
    </source>
</reference>
<evidence type="ECO:0000313" key="16">
    <source>
        <dbReference type="EMBL" id="OEF96266.1"/>
    </source>
</evidence>
<dbReference type="Proteomes" id="UP000094296">
    <property type="component" value="Unassembled WGS sequence"/>
</dbReference>
<dbReference type="GO" id="GO:0046872">
    <property type="term" value="F:metal ion binding"/>
    <property type="evidence" value="ECO:0007669"/>
    <property type="project" value="UniProtKB-KW"/>
</dbReference>
<comment type="caution">
    <text evidence="16">The sequence shown here is derived from an EMBL/GenBank/DDBJ whole genome shotgun (WGS) entry which is preliminary data.</text>
</comment>
<accession>A0A1E5G0A9</accession>
<evidence type="ECO:0000256" key="14">
    <source>
        <dbReference type="ARBA" id="ARBA00032102"/>
    </source>
</evidence>
<dbReference type="SUPFAM" id="SSF53146">
    <property type="entry name" value="Nitrogenase accessory factor-like"/>
    <property type="match status" value="1"/>
</dbReference>
<dbReference type="SFLD" id="SFLDG01068">
    <property type="entry name" value="FeMo_cofactor_biosynthesis_pro"/>
    <property type="match status" value="1"/>
</dbReference>
<gene>
    <name evidence="16" type="ORF">BHF68_08885</name>
</gene>
<keyword evidence="10" id="KW-0411">Iron-sulfur</keyword>
<evidence type="ECO:0000256" key="10">
    <source>
        <dbReference type="ARBA" id="ARBA00023014"/>
    </source>
</evidence>
<evidence type="ECO:0000256" key="3">
    <source>
        <dbReference type="ARBA" id="ARBA00005155"/>
    </source>
</evidence>
<evidence type="ECO:0000256" key="8">
    <source>
        <dbReference type="ARBA" id="ARBA00022723"/>
    </source>
</evidence>
<dbReference type="PROSITE" id="PS51918">
    <property type="entry name" value="RADICAL_SAM"/>
    <property type="match status" value="1"/>
</dbReference>
<dbReference type="GO" id="GO:0051539">
    <property type="term" value="F:4 iron, 4 sulfur cluster binding"/>
    <property type="evidence" value="ECO:0007669"/>
    <property type="project" value="UniProtKB-KW"/>
</dbReference>
<dbReference type="GO" id="GO:0032324">
    <property type="term" value="P:molybdopterin cofactor biosynthetic process"/>
    <property type="evidence" value="ECO:0007669"/>
    <property type="project" value="UniProtKB-ARBA"/>
</dbReference>
<dbReference type="InterPro" id="IPR000385">
    <property type="entry name" value="MoaA_NifB_PqqE_Fe-S-bd_CS"/>
</dbReference>
<proteinExistence type="inferred from homology"/>
<evidence type="ECO:0000256" key="12">
    <source>
        <dbReference type="ARBA" id="ARBA00023239"/>
    </source>
</evidence>
<dbReference type="InterPro" id="IPR003731">
    <property type="entry name" value="Di-Nase_FeMo-co_biosynth"/>
</dbReference>
<evidence type="ECO:0000256" key="5">
    <source>
        <dbReference type="ARBA" id="ARBA00021702"/>
    </source>
</evidence>
<dbReference type="CDD" id="cd00852">
    <property type="entry name" value="NifB"/>
    <property type="match status" value="1"/>
</dbReference>
<dbReference type="Pfam" id="PF02579">
    <property type="entry name" value="Nitro_FeMo-Co"/>
    <property type="match status" value="1"/>
</dbReference>
<dbReference type="AlphaFoldDB" id="A0A1E5G0A9"/>
<protein>
    <recommendedName>
        <fullName evidence="5">FeMo cofactor biosynthesis protein NifB</fullName>
    </recommendedName>
    <alternativeName>
        <fullName evidence="14">Nitrogenase cofactor maturase NifB</fullName>
    </alternativeName>
    <alternativeName>
        <fullName evidence="13">Radical SAM assemblase NifB</fullName>
    </alternativeName>
</protein>
<sequence length="420" mass="46852">MACKTSMSACGGFSKQAMEQAKMHPCYSEDAHHTFARMHLPVAPKCNISCNYCNRKYDCMNESRPGVTSEVLKPEQALAKFIKVKEAIKQLTVVGIAGPGDALANWEQTKSTIALIKQHSDDVIFCLSTNGLMLPRYADEIVELGVNHVTITINALDPIIGSEIYKHVVYDGVAYEGKHAAEILIFNQLQGLEMLTKKGVMVKVNIVMIRDVNDKHIPEVVKKVKSLGAFMTNIMPLIPAKGSAFEAYTQTSMKDIKEMRAICELDINQMHHCKQCRADAIGLLGQDRSIEFRECETNNDNKLVSSTPFNSKYRVAVASKSGKIVDQHFGHATEFLIYEIKADAHQLLEKRSVGKYCNGNEQCQDDKRQQIIAMLADCDAVLSLRIGHSAEQKLLEQGIRSYQHYETIDTSLEYVAKCLA</sequence>
<dbReference type="GO" id="GO:0016829">
    <property type="term" value="F:lyase activity"/>
    <property type="evidence" value="ECO:0007669"/>
    <property type="project" value="UniProtKB-KW"/>
</dbReference>
<keyword evidence="9" id="KW-0408">Iron</keyword>
<dbReference type="PROSITE" id="PS01305">
    <property type="entry name" value="MOAA_NIFB_PQQE"/>
    <property type="match status" value="1"/>
</dbReference>
<dbReference type="InterPro" id="IPR005980">
    <property type="entry name" value="Nase_CF_NifB"/>
</dbReference>
<dbReference type="InterPro" id="IPR006638">
    <property type="entry name" value="Elp3/MiaA/NifB-like_rSAM"/>
</dbReference>
<dbReference type="Gene3D" id="3.30.420.130">
    <property type="entry name" value="Dinitrogenase iron-molybdenum cofactor biosynthesis domain"/>
    <property type="match status" value="1"/>
</dbReference>
<keyword evidence="12" id="KW-0456">Lyase</keyword>